<name>A0A0U4JYE6_9CAUD</name>
<dbReference type="GeneID" id="40079321"/>
<organism evidence="1 2">
    <name type="scientific">Arthrobacter phage CapnMurica</name>
    <dbReference type="NCBI Taxonomy" id="1772294"/>
    <lineage>
        <taxon>Viruses</taxon>
        <taxon>Duplodnaviria</taxon>
        <taxon>Heunggongvirae</taxon>
        <taxon>Uroviricota</taxon>
        <taxon>Caudoviricetes</taxon>
        <taxon>Gordonvirus</taxon>
        <taxon>Gordonvirus captnmurica</taxon>
    </lineage>
</organism>
<dbReference type="RefSeq" id="YP_009603441.1">
    <property type="nucleotide sequence ID" value="NC_041951.1"/>
</dbReference>
<keyword evidence="2" id="KW-1185">Reference proteome</keyword>
<accession>A0A0U4JYE6</accession>
<reference evidence="1 2" key="1">
    <citation type="submission" date="2015-11" db="EMBL/GenBank/DDBJ databases">
        <authorList>
            <person name="Amegashie A.K."/>
            <person name="Borst K.R."/>
            <person name="Casazza W.J."/>
            <person name="Chen K.H."/>
            <person name="Evans D.R."/>
            <person name="Huang J."/>
            <person name="Kaku B.M."/>
            <person name="Khetarpal S.K."/>
            <person name="Keifer M.E."/>
            <person name="Kolev H.M."/>
            <person name="McDonald H.N."/>
            <person name="Nkangabwa M.S."/>
            <person name="Rickstrew G.A."/>
            <person name="Schlossman J.R."/>
            <person name="Tender C.M."/>
            <person name="Thomas C.G."/>
            <person name="Vanderveen L.N."/>
            <person name="Varma R.N."/>
            <person name="Wong N."/>
            <person name="Zhang C.W."/>
            <person name="Cutting C.L."/>
            <person name="Davison P.A."/>
            <person name="Braun M.A."/>
            <person name="Lopez A.J."/>
            <person name="Jarvik J.W."/>
            <person name="Bradley K.W."/>
            <person name="Asai D.J."/>
            <person name="Bowman C.A."/>
            <person name="Russell D.A."/>
            <person name="Pope W.H."/>
            <person name="Jacobs-Sera D."/>
            <person name="Hendrix R.W."/>
            <person name="Hatfull G.F."/>
        </authorList>
    </citation>
    <scope>NUCLEOTIDE SEQUENCE [LARGE SCALE GENOMIC DNA]</scope>
</reference>
<dbReference type="OrthoDB" id="35479at10239"/>
<gene>
    <name evidence="1" type="primary">68</name>
    <name evidence="1" type="ORF">CAPNMURICA_68</name>
</gene>
<dbReference type="Proteomes" id="UP000222888">
    <property type="component" value="Segment"/>
</dbReference>
<protein>
    <submittedName>
        <fullName evidence="1">Uncharacterized protein</fullName>
    </submittedName>
</protein>
<sequence length="105" mass="12685">MEFITIECSNLRPHKAHEWREGFLWHRKRKCGGYPDTTKKEWLQKNHRHYMVYMPVHSDQIIMVWRCSVPGCSEAQSKFRSAFRFETLGVNKVKRPTVIYKKQML</sequence>
<evidence type="ECO:0000313" key="2">
    <source>
        <dbReference type="Proteomes" id="UP000222888"/>
    </source>
</evidence>
<dbReference type="KEGG" id="vg:40079321"/>
<proteinExistence type="predicted"/>
<evidence type="ECO:0000313" key="1">
    <source>
        <dbReference type="EMBL" id="ALY08668.1"/>
    </source>
</evidence>
<dbReference type="EMBL" id="KU160641">
    <property type="protein sequence ID" value="ALY08668.1"/>
    <property type="molecule type" value="Genomic_DNA"/>
</dbReference>